<feature type="transmembrane region" description="Helical" evidence="7">
    <location>
        <begin position="42"/>
        <end position="61"/>
    </location>
</feature>
<dbReference type="AlphaFoldDB" id="A0A918XQQ7"/>
<dbReference type="SMART" id="SM00388">
    <property type="entry name" value="HisKA"/>
    <property type="match status" value="1"/>
</dbReference>
<keyword evidence="10" id="KW-1185">Reference proteome</keyword>
<proteinExistence type="predicted"/>
<evidence type="ECO:0000256" key="3">
    <source>
        <dbReference type="ARBA" id="ARBA00022553"/>
    </source>
</evidence>
<feature type="transmembrane region" description="Helical" evidence="7">
    <location>
        <begin position="133"/>
        <end position="153"/>
    </location>
</feature>
<sequence>MHDGAVRAETVRLLYQSPFPALANLVVATLLVAVAWEAVPGAWLVAWLAAMALATGVRLALWRAFARSGHAGCGAVLWERRMLFGVTVVGLLWAATGAAVAAVDLPIQVEGVVAISVGGMIAGAMFSMTASAAVFRAYVIPAALGPIVGFMAVGDRDHVAVAGMGLVYLLVVLLWGRSAERAIVNGIRLRLQNEALVADLKAARDRADAAEKLKQESFANLGHELRTPLNAIIGFAQSLEIELWGPLGSPRYREYAHAIGSSGRHLYELIQGILDIARHDAGILELDETRVELAGLVGNCVGMMEGAARSKGVTLSANADGGAVAVLADATKLRQILINLLANAVRFTPSGGRVTVATRLRDGGGVEIEVRDTGIGLAAEDIPRALEPFVQVGQAMAGDSGGAGLGLPLSKRLAELHGGRLEIDSNPGDGTAVRVVLPAARVVERQ</sequence>
<dbReference type="InterPro" id="IPR050736">
    <property type="entry name" value="Sensor_HK_Regulatory"/>
</dbReference>
<evidence type="ECO:0000256" key="5">
    <source>
        <dbReference type="ARBA" id="ARBA00022777"/>
    </source>
</evidence>
<protein>
    <recommendedName>
        <fullName evidence="2">histidine kinase</fullName>
        <ecNumber evidence="2">2.7.13.3</ecNumber>
    </recommendedName>
</protein>
<organism evidence="9 10">
    <name type="scientific">Thalassobaculum fulvum</name>
    <dbReference type="NCBI Taxonomy" id="1633335"/>
    <lineage>
        <taxon>Bacteria</taxon>
        <taxon>Pseudomonadati</taxon>
        <taxon>Pseudomonadota</taxon>
        <taxon>Alphaproteobacteria</taxon>
        <taxon>Rhodospirillales</taxon>
        <taxon>Thalassobaculaceae</taxon>
        <taxon>Thalassobaculum</taxon>
    </lineage>
</organism>
<keyword evidence="5" id="KW-0418">Kinase</keyword>
<dbReference type="Pfam" id="PF00512">
    <property type="entry name" value="HisKA"/>
    <property type="match status" value="1"/>
</dbReference>
<dbReference type="InterPro" id="IPR036097">
    <property type="entry name" value="HisK_dim/P_sf"/>
</dbReference>
<reference evidence="9" key="2">
    <citation type="submission" date="2020-09" db="EMBL/GenBank/DDBJ databases">
        <authorList>
            <person name="Sun Q."/>
            <person name="Kim S."/>
        </authorList>
    </citation>
    <scope>NUCLEOTIDE SEQUENCE</scope>
    <source>
        <strain evidence="9">KCTC 42651</strain>
    </source>
</reference>
<dbReference type="EC" id="2.7.13.3" evidence="2"/>
<dbReference type="EMBL" id="BMZS01000003">
    <property type="protein sequence ID" value="GHD47831.1"/>
    <property type="molecule type" value="Genomic_DNA"/>
</dbReference>
<keyword evidence="3" id="KW-0597">Phosphoprotein</keyword>
<evidence type="ECO:0000259" key="8">
    <source>
        <dbReference type="PROSITE" id="PS50109"/>
    </source>
</evidence>
<keyword evidence="4" id="KW-0808">Transferase</keyword>
<name>A0A918XQQ7_9PROT</name>
<accession>A0A918XQQ7</accession>
<dbReference type="Proteomes" id="UP000630353">
    <property type="component" value="Unassembled WGS sequence"/>
</dbReference>
<keyword evidence="6" id="KW-0902">Two-component regulatory system</keyword>
<keyword evidence="7" id="KW-0472">Membrane</keyword>
<dbReference type="SUPFAM" id="SSF47384">
    <property type="entry name" value="Homodimeric domain of signal transducing histidine kinase"/>
    <property type="match status" value="1"/>
</dbReference>
<evidence type="ECO:0000313" key="9">
    <source>
        <dbReference type="EMBL" id="GHD47831.1"/>
    </source>
</evidence>
<dbReference type="SUPFAM" id="SSF55874">
    <property type="entry name" value="ATPase domain of HSP90 chaperone/DNA topoisomerase II/histidine kinase"/>
    <property type="match status" value="1"/>
</dbReference>
<dbReference type="InterPro" id="IPR003594">
    <property type="entry name" value="HATPase_dom"/>
</dbReference>
<evidence type="ECO:0000313" key="10">
    <source>
        <dbReference type="Proteomes" id="UP000630353"/>
    </source>
</evidence>
<dbReference type="SMART" id="SM00387">
    <property type="entry name" value="HATPase_c"/>
    <property type="match status" value="1"/>
</dbReference>
<dbReference type="InterPro" id="IPR005467">
    <property type="entry name" value="His_kinase_dom"/>
</dbReference>
<dbReference type="Pfam" id="PF02518">
    <property type="entry name" value="HATPase_c"/>
    <property type="match status" value="1"/>
</dbReference>
<evidence type="ECO:0000256" key="6">
    <source>
        <dbReference type="ARBA" id="ARBA00023012"/>
    </source>
</evidence>
<keyword evidence="7" id="KW-0812">Transmembrane</keyword>
<comment type="caution">
    <text evidence="9">The sequence shown here is derived from an EMBL/GenBank/DDBJ whole genome shotgun (WGS) entry which is preliminary data.</text>
</comment>
<reference evidence="9" key="1">
    <citation type="journal article" date="2014" name="Int. J. Syst. Evol. Microbiol.">
        <title>Complete genome sequence of Corynebacterium casei LMG S-19264T (=DSM 44701T), isolated from a smear-ripened cheese.</title>
        <authorList>
            <consortium name="US DOE Joint Genome Institute (JGI-PGF)"/>
            <person name="Walter F."/>
            <person name="Albersmeier A."/>
            <person name="Kalinowski J."/>
            <person name="Ruckert C."/>
        </authorList>
    </citation>
    <scope>NUCLEOTIDE SEQUENCE</scope>
    <source>
        <strain evidence="9">KCTC 42651</strain>
    </source>
</reference>
<dbReference type="CDD" id="cd00082">
    <property type="entry name" value="HisKA"/>
    <property type="match status" value="1"/>
</dbReference>
<evidence type="ECO:0000256" key="2">
    <source>
        <dbReference type="ARBA" id="ARBA00012438"/>
    </source>
</evidence>
<evidence type="ECO:0000256" key="7">
    <source>
        <dbReference type="SAM" id="Phobius"/>
    </source>
</evidence>
<feature type="transmembrane region" description="Helical" evidence="7">
    <location>
        <begin position="12"/>
        <end position="36"/>
    </location>
</feature>
<dbReference type="InterPro" id="IPR003661">
    <property type="entry name" value="HisK_dim/P_dom"/>
</dbReference>
<dbReference type="PANTHER" id="PTHR43711:SF26">
    <property type="entry name" value="SENSOR HISTIDINE KINASE RCSC"/>
    <property type="match status" value="1"/>
</dbReference>
<dbReference type="PRINTS" id="PR00344">
    <property type="entry name" value="BCTRLSENSOR"/>
</dbReference>
<evidence type="ECO:0000256" key="1">
    <source>
        <dbReference type="ARBA" id="ARBA00000085"/>
    </source>
</evidence>
<feature type="domain" description="Histidine kinase" evidence="8">
    <location>
        <begin position="220"/>
        <end position="441"/>
    </location>
</feature>
<feature type="transmembrane region" description="Helical" evidence="7">
    <location>
        <begin position="159"/>
        <end position="176"/>
    </location>
</feature>
<dbReference type="CDD" id="cd16922">
    <property type="entry name" value="HATPase_EvgS-ArcB-TorS-like"/>
    <property type="match status" value="1"/>
</dbReference>
<dbReference type="GO" id="GO:0000155">
    <property type="term" value="F:phosphorelay sensor kinase activity"/>
    <property type="evidence" value="ECO:0007669"/>
    <property type="project" value="InterPro"/>
</dbReference>
<dbReference type="InterPro" id="IPR036890">
    <property type="entry name" value="HATPase_C_sf"/>
</dbReference>
<keyword evidence="7" id="KW-1133">Transmembrane helix</keyword>
<dbReference type="PROSITE" id="PS50109">
    <property type="entry name" value="HIS_KIN"/>
    <property type="match status" value="1"/>
</dbReference>
<comment type="catalytic activity">
    <reaction evidence="1">
        <text>ATP + protein L-histidine = ADP + protein N-phospho-L-histidine.</text>
        <dbReference type="EC" id="2.7.13.3"/>
    </reaction>
</comment>
<dbReference type="PANTHER" id="PTHR43711">
    <property type="entry name" value="TWO-COMPONENT HISTIDINE KINASE"/>
    <property type="match status" value="1"/>
</dbReference>
<dbReference type="Gene3D" id="1.10.287.130">
    <property type="match status" value="1"/>
</dbReference>
<feature type="transmembrane region" description="Helical" evidence="7">
    <location>
        <begin position="107"/>
        <end position="126"/>
    </location>
</feature>
<evidence type="ECO:0000256" key="4">
    <source>
        <dbReference type="ARBA" id="ARBA00022679"/>
    </source>
</evidence>
<dbReference type="InterPro" id="IPR004358">
    <property type="entry name" value="Sig_transdc_His_kin-like_C"/>
</dbReference>
<feature type="transmembrane region" description="Helical" evidence="7">
    <location>
        <begin position="82"/>
        <end position="101"/>
    </location>
</feature>
<gene>
    <name evidence="9" type="ORF">GCM10017083_18670</name>
</gene>
<dbReference type="Gene3D" id="3.30.565.10">
    <property type="entry name" value="Histidine kinase-like ATPase, C-terminal domain"/>
    <property type="match status" value="1"/>
</dbReference>